<evidence type="ECO:0000313" key="1">
    <source>
        <dbReference type="EMBL" id="WGZ89672.1"/>
    </source>
</evidence>
<dbReference type="Proteomes" id="UP001300672">
    <property type="component" value="Chromosome"/>
</dbReference>
<dbReference type="AlphaFoldDB" id="A0AA95KIW1"/>
<dbReference type="KEGG" id="tdu:QJT80_09175"/>
<dbReference type="EMBL" id="CP124755">
    <property type="protein sequence ID" value="WGZ89672.1"/>
    <property type="molecule type" value="Genomic_DNA"/>
</dbReference>
<organism evidence="1">
    <name type="scientific">Candidatus Thiocaldithrix dubininis</name>
    <dbReference type="NCBI Taxonomy" id="3080823"/>
    <lineage>
        <taxon>Bacteria</taxon>
        <taxon>Pseudomonadati</taxon>
        <taxon>Pseudomonadota</taxon>
        <taxon>Gammaproteobacteria</taxon>
        <taxon>Thiotrichales</taxon>
        <taxon>Thiotrichaceae</taxon>
        <taxon>Candidatus Thiocaldithrix</taxon>
    </lineage>
</organism>
<sequence>MQNLIVLLPTLLFASFAAVLVWFCTKRSKANGGLCQSLKQANNYPQD</sequence>
<name>A0AA95KIW1_9GAMM</name>
<reference evidence="1" key="1">
    <citation type="journal article" date="2023" name="Int. J. Mol. Sci.">
        <title>Metagenomics Revealed a New Genus 'Candidatus Thiocaldithrix dubininis' gen. nov., sp. nov. and a New Species 'Candidatus Thiothrix putei' sp. nov. in the Family Thiotrichaceae, Some Members of Which Have Traits of Both Na+- and H+-Motive Energetics.</title>
        <authorList>
            <person name="Ravin N.V."/>
            <person name="Muntyan M.S."/>
            <person name="Smolyakov D.D."/>
            <person name="Rudenko T.S."/>
            <person name="Beletsky A.V."/>
            <person name="Mardanov A.V."/>
            <person name="Grabovich M.Y."/>
        </authorList>
    </citation>
    <scope>NUCLEOTIDE SEQUENCE</scope>
    <source>
        <strain evidence="1">GKL-01</strain>
    </source>
</reference>
<gene>
    <name evidence="1" type="ORF">QJT80_09175</name>
</gene>
<protein>
    <submittedName>
        <fullName evidence="1">Uncharacterized protein</fullName>
    </submittedName>
</protein>
<accession>A0AA95KIW1</accession>
<reference evidence="1" key="2">
    <citation type="submission" date="2023-04" db="EMBL/GenBank/DDBJ databases">
        <authorList>
            <person name="Beletskiy A.V."/>
            <person name="Mardanov A.V."/>
            <person name="Ravin N.V."/>
        </authorList>
    </citation>
    <scope>NUCLEOTIDE SEQUENCE</scope>
    <source>
        <strain evidence="1">GKL-01</strain>
    </source>
</reference>
<proteinExistence type="predicted"/>